<name>A0A923RQN8_9FIRM</name>
<dbReference type="EMBL" id="JACOPF010000002">
    <property type="protein sequence ID" value="MBC5689701.1"/>
    <property type="molecule type" value="Genomic_DNA"/>
</dbReference>
<gene>
    <name evidence="4" type="ORF">H8S37_12300</name>
</gene>
<dbReference type="SUPFAM" id="SSF55326">
    <property type="entry name" value="PurM N-terminal domain-like"/>
    <property type="match status" value="1"/>
</dbReference>
<feature type="domain" description="PurM-like C-terminal" evidence="3">
    <location>
        <begin position="163"/>
        <end position="313"/>
    </location>
</feature>
<evidence type="ECO:0000256" key="1">
    <source>
        <dbReference type="ARBA" id="ARBA00006243"/>
    </source>
</evidence>
<accession>A0A923RQN8</accession>
<keyword evidence="5" id="KW-1185">Reference proteome</keyword>
<dbReference type="PANTHER" id="PTHR30303">
    <property type="entry name" value="HYDROGENASE ISOENZYMES FORMATION PROTEIN HYPE"/>
    <property type="match status" value="1"/>
</dbReference>
<dbReference type="SUPFAM" id="SSF56042">
    <property type="entry name" value="PurM C-terminal domain-like"/>
    <property type="match status" value="1"/>
</dbReference>
<dbReference type="PANTHER" id="PTHR30303:SF4">
    <property type="entry name" value="HYDROGENASE EXPRESSION_FORMATION PROTEIN HYPE"/>
    <property type="match status" value="1"/>
</dbReference>
<dbReference type="RefSeq" id="WP_186876354.1">
    <property type="nucleotide sequence ID" value="NZ_JACOPF010000002.1"/>
</dbReference>
<evidence type="ECO:0000259" key="3">
    <source>
        <dbReference type="Pfam" id="PF02769"/>
    </source>
</evidence>
<comment type="similarity">
    <text evidence="1">Belongs to the HypE family.</text>
</comment>
<dbReference type="Proteomes" id="UP000652477">
    <property type="component" value="Unassembled WGS sequence"/>
</dbReference>
<dbReference type="AlphaFoldDB" id="A0A923RQN8"/>
<dbReference type="Gene3D" id="3.90.650.10">
    <property type="entry name" value="PurM-like C-terminal domain"/>
    <property type="match status" value="1"/>
</dbReference>
<dbReference type="Pfam" id="PF02769">
    <property type="entry name" value="AIRS_C"/>
    <property type="match status" value="1"/>
</dbReference>
<dbReference type="GO" id="GO:0051604">
    <property type="term" value="P:protein maturation"/>
    <property type="evidence" value="ECO:0007669"/>
    <property type="project" value="TreeGrafter"/>
</dbReference>
<dbReference type="Gene3D" id="3.30.1330.10">
    <property type="entry name" value="PurM-like, N-terminal domain"/>
    <property type="match status" value="1"/>
</dbReference>
<reference evidence="4" key="1">
    <citation type="submission" date="2020-08" db="EMBL/GenBank/DDBJ databases">
        <title>Genome public.</title>
        <authorList>
            <person name="Liu C."/>
            <person name="Sun Q."/>
        </authorList>
    </citation>
    <scope>NUCLEOTIDE SEQUENCE</scope>
    <source>
        <strain evidence="4">NSJ-55</strain>
    </source>
</reference>
<dbReference type="Pfam" id="PF00586">
    <property type="entry name" value="AIRS"/>
    <property type="match status" value="1"/>
</dbReference>
<protein>
    <submittedName>
        <fullName evidence="4">Hydrogenase expression/formation protein HypE</fullName>
    </submittedName>
</protein>
<proteinExistence type="inferred from homology"/>
<dbReference type="InterPro" id="IPR036676">
    <property type="entry name" value="PurM-like_C_sf"/>
</dbReference>
<evidence type="ECO:0000259" key="2">
    <source>
        <dbReference type="Pfam" id="PF00586"/>
    </source>
</evidence>
<feature type="domain" description="PurM-like N-terminal" evidence="2">
    <location>
        <begin position="69"/>
        <end position="130"/>
    </location>
</feature>
<comment type="caution">
    <text evidence="4">The sequence shown here is derived from an EMBL/GenBank/DDBJ whole genome shotgun (WGS) entry which is preliminary data.</text>
</comment>
<dbReference type="InterPro" id="IPR036921">
    <property type="entry name" value="PurM-like_N_sf"/>
</dbReference>
<dbReference type="InterPro" id="IPR010918">
    <property type="entry name" value="PurM-like_C_dom"/>
</dbReference>
<evidence type="ECO:0000313" key="5">
    <source>
        <dbReference type="Proteomes" id="UP000652477"/>
    </source>
</evidence>
<dbReference type="InterPro" id="IPR016188">
    <property type="entry name" value="PurM-like_N"/>
</dbReference>
<sequence>MKQEEKERASMKIGNLSQTVWKRDIKKKIQMRRKEVLFPIMMEEKTSALVCGGKAHSEAFVWADASVSGTTEKLGQYAILRAANDVAAKGAEPIGVSVQILSPAKEKEEKIVHMAAAMEEMCEKLNLQITCIRAEGSPSVFQNIVCVTVAGFLDAAVPAKAARPGREILLCGYAGLEGTLLIAQEAEEELGRRFTPAFLRQTKEKEKWLCTPPVIRGAFAHGAKTARQIGSGGILAALWELGECFNIGMEIEFSDILICQETVEICEYYQLNPYQMTSAGSLLITTDKSTELLAFFKQVGIRARRLGVITDDNVRIVTSGTEKRYLDRPAPDEWLRWQSDRK</sequence>
<organism evidence="4 5">
    <name type="scientific">Mediterraneibacter hominis</name>
    <dbReference type="NCBI Taxonomy" id="2763054"/>
    <lineage>
        <taxon>Bacteria</taxon>
        <taxon>Bacillati</taxon>
        <taxon>Bacillota</taxon>
        <taxon>Clostridia</taxon>
        <taxon>Lachnospirales</taxon>
        <taxon>Lachnospiraceae</taxon>
        <taxon>Mediterraneibacter</taxon>
    </lineage>
</organism>
<dbReference type="InterPro" id="IPR011854">
    <property type="entry name" value="HypE"/>
</dbReference>
<evidence type="ECO:0000313" key="4">
    <source>
        <dbReference type="EMBL" id="MBC5689701.1"/>
    </source>
</evidence>